<evidence type="ECO:0000313" key="3">
    <source>
        <dbReference type="Proteomes" id="UP000196640"/>
    </source>
</evidence>
<dbReference type="Proteomes" id="UP000214673">
    <property type="component" value="Unassembled WGS sequence"/>
</dbReference>
<sequence>MTFLAVLKGPMGLKTPPAGRDPKRLAAVAAMPCVICYEWGLTQKSPTQAHHCIHGRHSQKRAPDSMTIPLCEGHHIGLMDTSKIALHRHPMAWREEYGDDVNWIGWVEARL</sequence>
<dbReference type="AlphaFoldDB" id="A0A212APW7"/>
<accession>A0A212APW7</accession>
<reference evidence="3 4" key="1">
    <citation type="submission" date="2016-11" db="EMBL/GenBank/DDBJ databases">
        <title>Comparison of Traditional DNA-DNA Hybridization with In Silico Genomic Analysis.</title>
        <authorList>
            <person name="Nicholson A.C."/>
            <person name="Sammons S."/>
            <person name="Humrighouse B.W."/>
            <person name="Graziano J."/>
            <person name="Lasker B."/>
            <person name="Whitney A.M."/>
            <person name="Mcquiston J.R."/>
        </authorList>
    </citation>
    <scope>NUCLEOTIDE SEQUENCE [LARGE SCALE GENOMIC DNA]</scope>
    <source>
        <strain evidence="1 4">H1892</strain>
        <strain evidence="2 3">H2381</strain>
    </source>
</reference>
<evidence type="ECO:0000313" key="2">
    <source>
        <dbReference type="EMBL" id="OWJ83544.1"/>
    </source>
</evidence>
<evidence type="ECO:0000313" key="1">
    <source>
        <dbReference type="EMBL" id="OWJ73920.1"/>
    </source>
</evidence>
<name>A0A212APW7_9RHOB</name>
<protein>
    <recommendedName>
        <fullName evidence="5">DUF968 domain-containing protein</fullName>
    </recommendedName>
</protein>
<comment type="caution">
    <text evidence="2">The sequence shown here is derived from an EMBL/GenBank/DDBJ whole genome shotgun (WGS) entry which is preliminary data.</text>
</comment>
<keyword evidence="4" id="KW-1185">Reference proteome</keyword>
<proteinExistence type="predicted"/>
<evidence type="ECO:0000313" key="4">
    <source>
        <dbReference type="Proteomes" id="UP000214673"/>
    </source>
</evidence>
<dbReference type="STRING" id="366616.CG51_06080"/>
<organism evidence="2 3">
    <name type="scientific">Haematobacter missouriensis</name>
    <dbReference type="NCBI Taxonomy" id="366616"/>
    <lineage>
        <taxon>Bacteria</taxon>
        <taxon>Pseudomonadati</taxon>
        <taxon>Pseudomonadota</taxon>
        <taxon>Alphaproteobacteria</taxon>
        <taxon>Rhodobacterales</taxon>
        <taxon>Paracoccaceae</taxon>
        <taxon>Haematobacter</taxon>
    </lineage>
</organism>
<dbReference type="EMBL" id="NIPX01000019">
    <property type="protein sequence ID" value="OWJ83544.1"/>
    <property type="molecule type" value="Genomic_DNA"/>
</dbReference>
<dbReference type="Gene3D" id="3.30.40.190">
    <property type="match status" value="1"/>
</dbReference>
<gene>
    <name evidence="2" type="ORF">CDV52_10995</name>
    <name evidence="1" type="ORF">CDV53_14420</name>
</gene>
<dbReference type="RefSeq" id="WP_035745078.1">
    <property type="nucleotide sequence ID" value="NZ_CALUEG010000034.1"/>
</dbReference>
<dbReference type="Proteomes" id="UP000196640">
    <property type="component" value="Unassembled WGS sequence"/>
</dbReference>
<dbReference type="EMBL" id="NIPV01000086">
    <property type="protein sequence ID" value="OWJ73920.1"/>
    <property type="molecule type" value="Genomic_DNA"/>
</dbReference>
<evidence type="ECO:0008006" key="5">
    <source>
        <dbReference type="Google" id="ProtNLM"/>
    </source>
</evidence>